<reference evidence="1" key="1">
    <citation type="submission" date="2021-04" db="EMBL/GenBank/DDBJ databases">
        <authorList>
            <person name="Rodrigo-Torres L."/>
            <person name="Arahal R. D."/>
            <person name="Lucena T."/>
        </authorList>
    </citation>
    <scope>NUCLEOTIDE SEQUENCE</scope>
    <source>
        <strain evidence="1">CECT 9275</strain>
    </source>
</reference>
<organism evidence="1 2">
    <name type="scientific">Dyadobacter helix</name>
    <dbReference type="NCBI Taxonomy" id="2822344"/>
    <lineage>
        <taxon>Bacteria</taxon>
        <taxon>Pseudomonadati</taxon>
        <taxon>Bacteroidota</taxon>
        <taxon>Cytophagia</taxon>
        <taxon>Cytophagales</taxon>
        <taxon>Spirosomataceae</taxon>
        <taxon>Dyadobacter</taxon>
    </lineage>
</organism>
<protein>
    <submittedName>
        <fullName evidence="1">Uncharacterized protein</fullName>
    </submittedName>
</protein>
<dbReference type="EMBL" id="CAJRAF010000001">
    <property type="protein sequence ID" value="CAG4990474.1"/>
    <property type="molecule type" value="Genomic_DNA"/>
</dbReference>
<proteinExistence type="predicted"/>
<name>A0A916J8I7_9BACT</name>
<keyword evidence="2" id="KW-1185">Reference proteome</keyword>
<dbReference type="RefSeq" id="WP_215237286.1">
    <property type="nucleotide sequence ID" value="NZ_CAJRAF010000001.1"/>
</dbReference>
<sequence>MGLPKNKIIIAEINDALDRTLEEFAAINEEDLVDFDNESEQIRTLYDIMNNFGKWRHSTHQCMYKNCSNETIKSHTIQKSEPLLQISENNKVVTPEYSLKKKKLEITAINIKNASVFPGFCIEHERIFDKLEISKDLQNLQNIQLQIYRSISREIFSKQNMIESLEYSKQRYLEIVNRKFERKLVSKLPSYVKIDKSIELKSTKYSRKTYIEDELTREMNNNKFILNNILLPFRDKISKDIKKNKVQNIYITVTNIDIHIPCCLSGIITLSPKKNLNIFMIANVLHYQDQVYIILASYVKYKKWMDLYTDRFHANPFYMLSEIENWMIYHSDHWFLKPSVWDELSNSNKEKIIEQVDSNNQYSGKDLLIFIDLRKDMIKIAEEESKNNISPLLKSILDKEKTKMELFLNE</sequence>
<dbReference type="AlphaFoldDB" id="A0A916J8I7"/>
<accession>A0A916J8I7</accession>
<gene>
    <name evidence="1" type="ORF">DYBT9275_00536</name>
</gene>
<evidence type="ECO:0000313" key="2">
    <source>
        <dbReference type="Proteomes" id="UP000680038"/>
    </source>
</evidence>
<dbReference type="Proteomes" id="UP000680038">
    <property type="component" value="Unassembled WGS sequence"/>
</dbReference>
<evidence type="ECO:0000313" key="1">
    <source>
        <dbReference type="EMBL" id="CAG4990474.1"/>
    </source>
</evidence>
<comment type="caution">
    <text evidence="1">The sequence shown here is derived from an EMBL/GenBank/DDBJ whole genome shotgun (WGS) entry which is preliminary data.</text>
</comment>